<dbReference type="Proteomes" id="UP001172101">
    <property type="component" value="Unassembled WGS sequence"/>
</dbReference>
<proteinExistence type="predicted"/>
<dbReference type="EMBL" id="JAUIRO010000008">
    <property type="protein sequence ID" value="KAK0703294.1"/>
    <property type="molecule type" value="Genomic_DNA"/>
</dbReference>
<protein>
    <submittedName>
        <fullName evidence="2">Uncharacterized protein</fullName>
    </submittedName>
</protein>
<comment type="caution">
    <text evidence="2">The sequence shown here is derived from an EMBL/GenBank/DDBJ whole genome shotgun (WGS) entry which is preliminary data.</text>
</comment>
<dbReference type="RefSeq" id="XP_060290153.1">
    <property type="nucleotide sequence ID" value="XM_060435343.1"/>
</dbReference>
<name>A0AA40DH44_9PEZI</name>
<gene>
    <name evidence="2" type="ORF">B0T26DRAFT_494543</name>
</gene>
<feature type="region of interest" description="Disordered" evidence="1">
    <location>
        <begin position="183"/>
        <end position="206"/>
    </location>
</feature>
<evidence type="ECO:0000256" key="1">
    <source>
        <dbReference type="SAM" id="MobiDB-lite"/>
    </source>
</evidence>
<dbReference type="GeneID" id="85318613"/>
<reference evidence="2" key="1">
    <citation type="submission" date="2023-06" db="EMBL/GenBank/DDBJ databases">
        <title>Genome-scale phylogeny and comparative genomics of the fungal order Sordariales.</title>
        <authorList>
            <consortium name="Lawrence Berkeley National Laboratory"/>
            <person name="Hensen N."/>
            <person name="Bonometti L."/>
            <person name="Westerberg I."/>
            <person name="Brannstrom I.O."/>
            <person name="Guillou S."/>
            <person name="Cros-Aarteil S."/>
            <person name="Calhoun S."/>
            <person name="Haridas S."/>
            <person name="Kuo A."/>
            <person name="Mondo S."/>
            <person name="Pangilinan J."/>
            <person name="Riley R."/>
            <person name="LaButti K."/>
            <person name="Andreopoulos B."/>
            <person name="Lipzen A."/>
            <person name="Chen C."/>
            <person name="Yanf M."/>
            <person name="Daum C."/>
            <person name="Ng V."/>
            <person name="Clum A."/>
            <person name="Steindorff A."/>
            <person name="Ohm R."/>
            <person name="Martin F."/>
            <person name="Silar P."/>
            <person name="Natvig D."/>
            <person name="Lalanne C."/>
            <person name="Gautier V."/>
            <person name="Ament-velasquez S.L."/>
            <person name="Kruys A."/>
            <person name="Hutchinson M.I."/>
            <person name="Powell A.J."/>
            <person name="Barry K."/>
            <person name="Miller A.N."/>
            <person name="Grigoriev I.V."/>
            <person name="Debuchy R."/>
            <person name="Gladieux P."/>
            <person name="Thoren M.H."/>
            <person name="Johannesson H."/>
        </authorList>
    </citation>
    <scope>NUCLEOTIDE SEQUENCE</scope>
    <source>
        <strain evidence="2">SMH2392-1A</strain>
    </source>
</reference>
<feature type="compositionally biased region" description="Basic residues" evidence="1">
    <location>
        <begin position="28"/>
        <end position="45"/>
    </location>
</feature>
<keyword evidence="3" id="KW-1185">Reference proteome</keyword>
<evidence type="ECO:0000313" key="3">
    <source>
        <dbReference type="Proteomes" id="UP001172101"/>
    </source>
</evidence>
<dbReference type="AlphaFoldDB" id="A0AA40DH44"/>
<accession>A0AA40DH44</accession>
<organism evidence="2 3">
    <name type="scientific">Lasiosphaeria miniovina</name>
    <dbReference type="NCBI Taxonomy" id="1954250"/>
    <lineage>
        <taxon>Eukaryota</taxon>
        <taxon>Fungi</taxon>
        <taxon>Dikarya</taxon>
        <taxon>Ascomycota</taxon>
        <taxon>Pezizomycotina</taxon>
        <taxon>Sordariomycetes</taxon>
        <taxon>Sordariomycetidae</taxon>
        <taxon>Sordariales</taxon>
        <taxon>Lasiosphaeriaceae</taxon>
        <taxon>Lasiosphaeria</taxon>
    </lineage>
</organism>
<feature type="region of interest" description="Disordered" evidence="1">
    <location>
        <begin position="20"/>
        <end position="62"/>
    </location>
</feature>
<sequence>MLGHGSVVLCEDVKKSLARKQETCQKPARNKKVASQRQSRPRNKNAARNPQKPSQGYCKHHPDWGVPIGEARPSCPGRGNVAHLLAALRREHGCGAADWVPGHWHRWVQRTLAQMGAEDIGTDRCSQDMRQTWLRPGHRQTWLRLGLRPGHVRRVVIRRQHGYHGRRMNLTWHRHTPRSDCGCGNATSDRGSSGVGICQAEGPRRF</sequence>
<evidence type="ECO:0000313" key="2">
    <source>
        <dbReference type="EMBL" id="KAK0703294.1"/>
    </source>
</evidence>